<dbReference type="AlphaFoldDB" id="A0A165B4L4"/>
<feature type="compositionally biased region" description="Polar residues" evidence="1">
    <location>
        <begin position="72"/>
        <end position="98"/>
    </location>
</feature>
<accession>A0A165B4L4</accession>
<feature type="region of interest" description="Disordered" evidence="1">
    <location>
        <begin position="28"/>
        <end position="134"/>
    </location>
</feature>
<feature type="region of interest" description="Disordered" evidence="1">
    <location>
        <begin position="220"/>
        <end position="262"/>
    </location>
</feature>
<dbReference type="RefSeq" id="XP_040757963.1">
    <property type="nucleotide sequence ID" value="XM_040902957.1"/>
</dbReference>
<gene>
    <name evidence="2" type="ORF">LAESUDRAFT_562110</name>
</gene>
<dbReference type="Proteomes" id="UP000076871">
    <property type="component" value="Unassembled WGS sequence"/>
</dbReference>
<feature type="compositionally biased region" description="Low complexity" evidence="1">
    <location>
        <begin position="721"/>
        <end position="746"/>
    </location>
</feature>
<dbReference type="GeneID" id="63819988"/>
<reference evidence="2 3" key="1">
    <citation type="journal article" date="2016" name="Mol. Biol. Evol.">
        <title>Comparative Genomics of Early-Diverging Mushroom-Forming Fungi Provides Insights into the Origins of Lignocellulose Decay Capabilities.</title>
        <authorList>
            <person name="Nagy L.G."/>
            <person name="Riley R."/>
            <person name="Tritt A."/>
            <person name="Adam C."/>
            <person name="Daum C."/>
            <person name="Floudas D."/>
            <person name="Sun H."/>
            <person name="Yadav J.S."/>
            <person name="Pangilinan J."/>
            <person name="Larsson K.H."/>
            <person name="Matsuura K."/>
            <person name="Barry K."/>
            <person name="Labutti K."/>
            <person name="Kuo R."/>
            <person name="Ohm R.A."/>
            <person name="Bhattacharya S.S."/>
            <person name="Shirouzu T."/>
            <person name="Yoshinaga Y."/>
            <person name="Martin F.M."/>
            <person name="Grigoriev I.V."/>
            <person name="Hibbett D.S."/>
        </authorList>
    </citation>
    <scope>NUCLEOTIDE SEQUENCE [LARGE SCALE GENOMIC DNA]</scope>
    <source>
        <strain evidence="2 3">93-53</strain>
    </source>
</reference>
<feature type="compositionally biased region" description="Polar residues" evidence="1">
    <location>
        <begin position="553"/>
        <end position="562"/>
    </location>
</feature>
<dbReference type="EMBL" id="KV427692">
    <property type="protein sequence ID" value="KZT00223.1"/>
    <property type="molecule type" value="Genomic_DNA"/>
</dbReference>
<feature type="region of interest" description="Disordered" evidence="1">
    <location>
        <begin position="642"/>
        <end position="661"/>
    </location>
</feature>
<keyword evidence="3" id="KW-1185">Reference proteome</keyword>
<feature type="compositionally biased region" description="Polar residues" evidence="1">
    <location>
        <begin position="352"/>
        <end position="370"/>
    </location>
</feature>
<feature type="compositionally biased region" description="Polar residues" evidence="1">
    <location>
        <begin position="482"/>
        <end position="505"/>
    </location>
</feature>
<feature type="compositionally biased region" description="Polar residues" evidence="1">
    <location>
        <begin position="569"/>
        <end position="578"/>
    </location>
</feature>
<feature type="region of interest" description="Disordered" evidence="1">
    <location>
        <begin position="313"/>
        <end position="622"/>
    </location>
</feature>
<evidence type="ECO:0000313" key="3">
    <source>
        <dbReference type="Proteomes" id="UP000076871"/>
    </source>
</evidence>
<dbReference type="OrthoDB" id="3168445at2759"/>
<sequence length="811" mass="87482">MTLPFFRHSLNLSTPTYESLTAFSANVARPRRSKDDNLPPVPLPSPSTEPTAHGVFRRITNKLRSPTIPHGETSSKSRPNPTSASQAISTPVLSYSQRKVNRSRSRARTCELAHAADAPQPPLTFSPRPRGPVPNTLQNSFTSPEQREAAFRALGLNPPPATSRKSRYRDADGFMIPLSEQEKVLDQRYAVVVEQNKGESGDDAESEAKKIKEAWLAQNTANRKQGQGKEQEQEQAPPLSAQDPEESEKQQSTIKGKPQPNRHEIMREEMARSRATPVDLPVLKLSEADLAAPDYSAILEAITIPPNPECLRRSMVLPDLPPPPPPVPDKPQTSTETRTRRRSDVSERLSKWLQSAVPSRSATESSTTRMSLLGRAHMRNSADNLVAPRPASRGSDRERGRRRLSIDSLFSRARSHSVGGRSSSAETPAHSTPRPPLTPRKPSAVPPSSFKGAPEQPPVLLTASPRSSESRARASPVHRHNPQSSVSTSNSLDSILDSASSQPRLSLSHAHGHRRGRSTTVSDLQADHALATPDSGLSAESRARGAPLPALSPTRSASSCTPSEPGLPTTPTTLSHSGECQRARRSQTTLHACGEAKAQAVYAREEDESEEGPASPGVAGLGSGYAARMESEAQKMRELMAAAASRSRTRKPSQESGRNKAAGLGIFGHKSEGAEEAPAFKNPRSMNSMQNIRRNVVGSLSILRRQRSTVDRTNSDSSANPAQSPVSPISPPSAFSAVPPSSFPAALRRKASATRDPSPGAASTKSTVGVGLRPRQALSPTIYDRGSILAEAGRIEDEESRRLSEAVFLDY</sequence>
<evidence type="ECO:0000313" key="2">
    <source>
        <dbReference type="EMBL" id="KZT00223.1"/>
    </source>
</evidence>
<evidence type="ECO:0000256" key="1">
    <source>
        <dbReference type="SAM" id="MobiDB-lite"/>
    </source>
</evidence>
<feature type="compositionally biased region" description="Pro residues" evidence="1">
    <location>
        <begin position="119"/>
        <end position="132"/>
    </location>
</feature>
<feature type="compositionally biased region" description="Pro residues" evidence="1">
    <location>
        <begin position="319"/>
        <end position="329"/>
    </location>
</feature>
<protein>
    <submittedName>
        <fullName evidence="2">Uncharacterized protein</fullName>
    </submittedName>
</protein>
<name>A0A165B4L4_9APHY</name>
<feature type="compositionally biased region" description="Polar residues" evidence="1">
    <location>
        <begin position="420"/>
        <end position="430"/>
    </location>
</feature>
<organism evidence="2 3">
    <name type="scientific">Laetiporus sulphureus 93-53</name>
    <dbReference type="NCBI Taxonomy" id="1314785"/>
    <lineage>
        <taxon>Eukaryota</taxon>
        <taxon>Fungi</taxon>
        <taxon>Dikarya</taxon>
        <taxon>Basidiomycota</taxon>
        <taxon>Agaricomycotina</taxon>
        <taxon>Agaricomycetes</taxon>
        <taxon>Polyporales</taxon>
        <taxon>Laetiporus</taxon>
    </lineage>
</organism>
<proteinExistence type="predicted"/>
<dbReference type="InParanoid" id="A0A165B4L4"/>
<feature type="region of interest" description="Disordered" evidence="1">
    <location>
        <begin position="698"/>
        <end position="777"/>
    </location>
</feature>